<dbReference type="SMART" id="SM00355">
    <property type="entry name" value="ZnF_C2H2"/>
    <property type="match status" value="4"/>
</dbReference>
<comment type="caution">
    <text evidence="3">The sequence shown here is derived from an EMBL/GenBank/DDBJ whole genome shotgun (WGS) entry which is preliminary data.</text>
</comment>
<dbReference type="PANTHER" id="PTHR45762">
    <property type="entry name" value="ZINC FINGER RNA-BINDING PROTEIN"/>
    <property type="match status" value="1"/>
</dbReference>
<feature type="compositionally biased region" description="Low complexity" evidence="1">
    <location>
        <begin position="191"/>
        <end position="223"/>
    </location>
</feature>
<evidence type="ECO:0000313" key="4">
    <source>
        <dbReference type="Proteomes" id="UP000553632"/>
    </source>
</evidence>
<dbReference type="InterPro" id="IPR003604">
    <property type="entry name" value="Matrin/U1-like-C_Znf_C2H2"/>
</dbReference>
<dbReference type="AlphaFoldDB" id="A0A7J6PZN5"/>
<dbReference type="Gene3D" id="3.30.160.60">
    <property type="entry name" value="Classic Zinc Finger"/>
    <property type="match status" value="3"/>
</dbReference>
<organism evidence="3 4">
    <name type="scientific">Perkinsus olseni</name>
    <name type="common">Perkinsus atlanticus</name>
    <dbReference type="NCBI Taxonomy" id="32597"/>
    <lineage>
        <taxon>Eukaryota</taxon>
        <taxon>Sar</taxon>
        <taxon>Alveolata</taxon>
        <taxon>Perkinsozoa</taxon>
        <taxon>Perkinsea</taxon>
        <taxon>Perkinsida</taxon>
        <taxon>Perkinsidae</taxon>
        <taxon>Perkinsus</taxon>
    </lineage>
</organism>
<dbReference type="EMBL" id="JABANO010036686">
    <property type="protein sequence ID" value="KAF4701397.1"/>
    <property type="molecule type" value="Genomic_DNA"/>
</dbReference>
<keyword evidence="4" id="KW-1185">Reference proteome</keyword>
<sequence>MLSSHPPSSSVTTADQLVARTIELSPFQPASVSAAASNGGRVLLTSPEQREAAPRWEEHPCDLCKCVLYSAEELRNHVNGKRHQKALRNRDWFKAQEEKRLATVNEHEVFLASSSHSNINENTNRAVVNDKDYTPSSHLMRQCPSDWEVTAEGFKCTICGCTVNSEGCMDMHLLGSGHRKKKESLQWQRRATATTTATTTTTPSSQQQQQSASSSMTTTPPSSDDVAQGDNWDLSQIPVEERCFIRWDDQRGYVCSCCDAACCTVEILQIHLQGKKHTSKSKWYKTMAQHQQGDGSHTATATAAVTAGESIGLVIFEDHTIWEETNTGWRCKLCDAAVNSDSMGMAHMSSRKHQTNLAWASTTSAATSSAHQNNNPGAAVDNQWRAGSYDEDTQFHNECTYQFYGNRDRPVSFGHVDNTGRCPYILSATYLCSRACCQPRPRS</sequence>
<dbReference type="InterPro" id="IPR036236">
    <property type="entry name" value="Znf_C2H2_sf"/>
</dbReference>
<feature type="domain" description="C2H2-type" evidence="2">
    <location>
        <begin position="255"/>
        <end position="277"/>
    </location>
</feature>
<evidence type="ECO:0000256" key="1">
    <source>
        <dbReference type="SAM" id="MobiDB-lite"/>
    </source>
</evidence>
<gene>
    <name evidence="3" type="ORF">FOZ63_016295</name>
</gene>
<dbReference type="Pfam" id="PF12874">
    <property type="entry name" value="zf-met"/>
    <property type="match status" value="3"/>
</dbReference>
<reference evidence="3 4" key="1">
    <citation type="submission" date="2020-04" db="EMBL/GenBank/DDBJ databases">
        <title>Perkinsus olseni comparative genomics.</title>
        <authorList>
            <person name="Bogema D.R."/>
        </authorList>
    </citation>
    <scope>NUCLEOTIDE SEQUENCE [LARGE SCALE GENOMIC DNA]</scope>
    <source>
        <strain evidence="3 4">ATCC PRA-207</strain>
    </source>
</reference>
<evidence type="ECO:0000259" key="2">
    <source>
        <dbReference type="PROSITE" id="PS00028"/>
    </source>
</evidence>
<proteinExistence type="predicted"/>
<dbReference type="InterPro" id="IPR013087">
    <property type="entry name" value="Znf_C2H2_type"/>
</dbReference>
<dbReference type="SUPFAM" id="SSF57667">
    <property type="entry name" value="beta-beta-alpha zinc fingers"/>
    <property type="match status" value="4"/>
</dbReference>
<feature type="region of interest" description="Disordered" evidence="1">
    <location>
        <begin position="180"/>
        <end position="231"/>
    </location>
</feature>
<dbReference type="SMART" id="SM00451">
    <property type="entry name" value="ZnF_U1"/>
    <property type="match status" value="4"/>
</dbReference>
<dbReference type="PANTHER" id="PTHR45762:SF3">
    <property type="entry name" value="ZINC-FINGER PROTEIN AT 72D, ISOFORM B"/>
    <property type="match status" value="1"/>
</dbReference>
<dbReference type="GO" id="GO:0008270">
    <property type="term" value="F:zinc ion binding"/>
    <property type="evidence" value="ECO:0007669"/>
    <property type="project" value="InterPro"/>
</dbReference>
<evidence type="ECO:0000313" key="3">
    <source>
        <dbReference type="EMBL" id="KAF4701397.1"/>
    </source>
</evidence>
<feature type="domain" description="C2H2-type" evidence="2">
    <location>
        <begin position="156"/>
        <end position="178"/>
    </location>
</feature>
<dbReference type="PROSITE" id="PS00028">
    <property type="entry name" value="ZINC_FINGER_C2H2_1"/>
    <property type="match status" value="2"/>
</dbReference>
<name>A0A7J6PZN5_PEROL</name>
<protein>
    <recommendedName>
        <fullName evidence="2">C2H2-type domain-containing protein</fullName>
    </recommendedName>
</protein>
<dbReference type="GO" id="GO:0003676">
    <property type="term" value="F:nucleic acid binding"/>
    <property type="evidence" value="ECO:0007669"/>
    <property type="project" value="InterPro"/>
</dbReference>
<accession>A0A7J6PZN5</accession>
<dbReference type="Proteomes" id="UP000553632">
    <property type="component" value="Unassembled WGS sequence"/>
</dbReference>